<dbReference type="Pfam" id="PF12645">
    <property type="entry name" value="HTH_16"/>
    <property type="match status" value="1"/>
</dbReference>
<dbReference type="SUPFAM" id="SSF88946">
    <property type="entry name" value="Sigma2 domain of RNA polymerase sigma factors"/>
    <property type="match status" value="1"/>
</dbReference>
<dbReference type="Proteomes" id="UP001221597">
    <property type="component" value="Chromosome"/>
</dbReference>
<organism evidence="2 3">
    <name type="scientific">Halobacillus naozhouensis</name>
    <dbReference type="NCBI Taxonomy" id="554880"/>
    <lineage>
        <taxon>Bacteria</taxon>
        <taxon>Bacillati</taxon>
        <taxon>Bacillota</taxon>
        <taxon>Bacilli</taxon>
        <taxon>Bacillales</taxon>
        <taxon>Bacillaceae</taxon>
        <taxon>Halobacillus</taxon>
    </lineage>
</organism>
<protein>
    <submittedName>
        <fullName evidence="2">Helix-turn-helix domain-containing protein</fullName>
    </submittedName>
</protein>
<dbReference type="RefSeq" id="WP_283077032.1">
    <property type="nucleotide sequence ID" value="NZ_CP121671.1"/>
</dbReference>
<evidence type="ECO:0000259" key="1">
    <source>
        <dbReference type="Pfam" id="PF12645"/>
    </source>
</evidence>
<feature type="domain" description="Helix-turn-helix conjugative transposon-like" evidence="1">
    <location>
        <begin position="6"/>
        <end position="61"/>
    </location>
</feature>
<keyword evidence="3" id="KW-1185">Reference proteome</keyword>
<dbReference type="InterPro" id="IPR013325">
    <property type="entry name" value="RNA_pol_sigma_r2"/>
</dbReference>
<reference evidence="2 3" key="1">
    <citation type="submission" date="2023-04" db="EMBL/GenBank/DDBJ databases">
        <title>Genome sequence of Halobacillus naozhouensis KACC 21980.</title>
        <authorList>
            <person name="Kim S."/>
            <person name="Heo J."/>
            <person name="Kwon S.-W."/>
        </authorList>
    </citation>
    <scope>NUCLEOTIDE SEQUENCE [LARGE SCALE GENOMIC DNA]</scope>
    <source>
        <strain evidence="2 3">KCTC 13234</strain>
    </source>
</reference>
<evidence type="ECO:0000313" key="3">
    <source>
        <dbReference type="Proteomes" id="UP001221597"/>
    </source>
</evidence>
<accession>A0ABY8IXT9</accession>
<dbReference type="InterPro" id="IPR024760">
    <property type="entry name" value="HTH_dom_conjug_TS-like"/>
</dbReference>
<sequence>MTRLIELAKQAQNNDTTAMKAILELFEPKIKYSLKQTTPQEQEDLYQELTIRTIEIIRQYDIESTPGFWEFKHEIESRQ</sequence>
<dbReference type="Gene3D" id="1.10.1740.10">
    <property type="match status" value="1"/>
</dbReference>
<proteinExistence type="predicted"/>
<name>A0ABY8IXT9_9BACI</name>
<dbReference type="EMBL" id="CP121671">
    <property type="protein sequence ID" value="WFT75062.1"/>
    <property type="molecule type" value="Genomic_DNA"/>
</dbReference>
<gene>
    <name evidence="2" type="ORF">P9989_01250</name>
</gene>
<evidence type="ECO:0000313" key="2">
    <source>
        <dbReference type="EMBL" id="WFT75062.1"/>
    </source>
</evidence>